<dbReference type="PROSITE" id="PS50930">
    <property type="entry name" value="HTH_LYTTR"/>
    <property type="match status" value="1"/>
</dbReference>
<feature type="domain" description="Response regulatory" evidence="2">
    <location>
        <begin position="3"/>
        <end position="116"/>
    </location>
</feature>
<feature type="domain" description="HTH LytTR-type" evidence="3">
    <location>
        <begin position="138"/>
        <end position="240"/>
    </location>
</feature>
<reference evidence="4 5" key="1">
    <citation type="submission" date="2018-06" db="EMBL/GenBank/DDBJ databases">
        <title>The draft genome sequence of Crocinitomix sp. SM1701.</title>
        <authorList>
            <person name="Zhang X."/>
        </authorList>
    </citation>
    <scope>NUCLEOTIDE SEQUENCE [LARGE SCALE GENOMIC DNA]</scope>
    <source>
        <strain evidence="4 5">SM1701</strain>
    </source>
</reference>
<dbReference type="PANTHER" id="PTHR37299">
    <property type="entry name" value="TRANSCRIPTIONAL REGULATOR-RELATED"/>
    <property type="match status" value="1"/>
</dbReference>
<dbReference type="SUPFAM" id="SSF52172">
    <property type="entry name" value="CheY-like"/>
    <property type="match status" value="1"/>
</dbReference>
<dbReference type="SMART" id="SM00448">
    <property type="entry name" value="REC"/>
    <property type="match status" value="1"/>
</dbReference>
<evidence type="ECO:0000256" key="1">
    <source>
        <dbReference type="PROSITE-ProRule" id="PRU00169"/>
    </source>
</evidence>
<gene>
    <name evidence="4" type="ORF">DNU06_08495</name>
</gene>
<dbReference type="PANTHER" id="PTHR37299:SF1">
    <property type="entry name" value="STAGE 0 SPORULATION PROTEIN A HOMOLOG"/>
    <property type="match status" value="1"/>
</dbReference>
<accession>A0A2W1N177</accession>
<evidence type="ECO:0000313" key="4">
    <source>
        <dbReference type="EMBL" id="PZE17300.1"/>
    </source>
</evidence>
<dbReference type="InterPro" id="IPR001789">
    <property type="entry name" value="Sig_transdc_resp-reg_receiver"/>
</dbReference>
<evidence type="ECO:0000313" key="5">
    <source>
        <dbReference type="Proteomes" id="UP000249248"/>
    </source>
</evidence>
<evidence type="ECO:0000259" key="3">
    <source>
        <dbReference type="PROSITE" id="PS50930"/>
    </source>
</evidence>
<dbReference type="EMBL" id="QKSB01000004">
    <property type="protein sequence ID" value="PZE17300.1"/>
    <property type="molecule type" value="Genomic_DNA"/>
</dbReference>
<dbReference type="RefSeq" id="WP_111062825.1">
    <property type="nucleotide sequence ID" value="NZ_JBHUCU010000016.1"/>
</dbReference>
<evidence type="ECO:0000259" key="2">
    <source>
        <dbReference type="PROSITE" id="PS50110"/>
    </source>
</evidence>
<dbReference type="OrthoDB" id="2168082at2"/>
<dbReference type="Pfam" id="PF04397">
    <property type="entry name" value="LytTR"/>
    <property type="match status" value="1"/>
</dbReference>
<dbReference type="AlphaFoldDB" id="A0A2W1N177"/>
<feature type="modified residue" description="4-aspartylphosphate" evidence="1">
    <location>
        <position position="55"/>
    </location>
</feature>
<dbReference type="InterPro" id="IPR046947">
    <property type="entry name" value="LytR-like"/>
</dbReference>
<dbReference type="InterPro" id="IPR011006">
    <property type="entry name" value="CheY-like_superfamily"/>
</dbReference>
<dbReference type="Gene3D" id="2.40.50.1020">
    <property type="entry name" value="LytTr DNA-binding domain"/>
    <property type="match status" value="1"/>
</dbReference>
<dbReference type="GO" id="GO:0000156">
    <property type="term" value="F:phosphorelay response regulator activity"/>
    <property type="evidence" value="ECO:0007669"/>
    <property type="project" value="InterPro"/>
</dbReference>
<proteinExistence type="predicted"/>
<keyword evidence="5" id="KW-1185">Reference proteome</keyword>
<dbReference type="Pfam" id="PF00072">
    <property type="entry name" value="Response_reg"/>
    <property type="match status" value="1"/>
</dbReference>
<protein>
    <submittedName>
        <fullName evidence="4">DNA-binding response regulator</fullName>
    </submittedName>
</protein>
<keyword evidence="4" id="KW-0238">DNA-binding</keyword>
<dbReference type="PROSITE" id="PS50110">
    <property type="entry name" value="RESPONSE_REGULATORY"/>
    <property type="match status" value="1"/>
</dbReference>
<keyword evidence="1" id="KW-0597">Phosphoprotein</keyword>
<dbReference type="Gene3D" id="3.40.50.2300">
    <property type="match status" value="1"/>
</dbReference>
<dbReference type="Proteomes" id="UP000249248">
    <property type="component" value="Unassembled WGS sequence"/>
</dbReference>
<dbReference type="InterPro" id="IPR007492">
    <property type="entry name" value="LytTR_DNA-bd_dom"/>
</dbReference>
<dbReference type="SMART" id="SM00850">
    <property type="entry name" value="LytTR"/>
    <property type="match status" value="1"/>
</dbReference>
<sequence length="241" mass="27171">MIKAVIIDDIPEAITVLTSDLATYCANIEIIGSANGVVAGAKIIQQLKPDLVFLDIQMPDGSGFDLLEILAERNFKLIFTTASDEFAVKAFKFSAIDYLLKPIDPDDLIQAIERLDNQDSPTDRLDLLKTNLEQPKKLALNTVDKIHIVAIDDIIRLESNINYTKFYFEDGSKLLVTKTLKEFDKLLSEHNFIRIHQSHLIAKNQIKAFLKQSGEVLLKDESKVPVSTRKKVQLMEMITNL</sequence>
<name>A0A2W1N177_9FLAO</name>
<dbReference type="GO" id="GO:0003677">
    <property type="term" value="F:DNA binding"/>
    <property type="evidence" value="ECO:0007669"/>
    <property type="project" value="UniProtKB-KW"/>
</dbReference>
<organism evidence="4 5">
    <name type="scientific">Putridiphycobacter roseus</name>
    <dbReference type="NCBI Taxonomy" id="2219161"/>
    <lineage>
        <taxon>Bacteria</taxon>
        <taxon>Pseudomonadati</taxon>
        <taxon>Bacteroidota</taxon>
        <taxon>Flavobacteriia</taxon>
        <taxon>Flavobacteriales</taxon>
        <taxon>Crocinitomicaceae</taxon>
        <taxon>Putridiphycobacter</taxon>
    </lineage>
</organism>
<comment type="caution">
    <text evidence="4">The sequence shown here is derived from an EMBL/GenBank/DDBJ whole genome shotgun (WGS) entry which is preliminary data.</text>
</comment>